<gene>
    <name evidence="2" type="ORF">AAFF_G00391170</name>
</gene>
<sequence length="94" mass="9993">MQQHSARGGEKSSDYVQAPPDRHRLRSQRFTLQSETSHRFKNAVCAHAARADCRQPSATCYAAACGGQSSGGFLLVLQAGQAGGSVACSITLRK</sequence>
<keyword evidence="3" id="KW-1185">Reference proteome</keyword>
<organism evidence="2 3">
    <name type="scientific">Aldrovandia affinis</name>
    <dbReference type="NCBI Taxonomy" id="143900"/>
    <lineage>
        <taxon>Eukaryota</taxon>
        <taxon>Metazoa</taxon>
        <taxon>Chordata</taxon>
        <taxon>Craniata</taxon>
        <taxon>Vertebrata</taxon>
        <taxon>Euteleostomi</taxon>
        <taxon>Actinopterygii</taxon>
        <taxon>Neopterygii</taxon>
        <taxon>Teleostei</taxon>
        <taxon>Notacanthiformes</taxon>
        <taxon>Halosauridae</taxon>
        <taxon>Aldrovandia</taxon>
    </lineage>
</organism>
<dbReference type="EMBL" id="JAINUG010000074">
    <property type="protein sequence ID" value="KAJ8400763.1"/>
    <property type="molecule type" value="Genomic_DNA"/>
</dbReference>
<evidence type="ECO:0000313" key="3">
    <source>
        <dbReference type="Proteomes" id="UP001221898"/>
    </source>
</evidence>
<dbReference type="AlphaFoldDB" id="A0AAD7SE10"/>
<evidence type="ECO:0000256" key="1">
    <source>
        <dbReference type="SAM" id="MobiDB-lite"/>
    </source>
</evidence>
<protein>
    <submittedName>
        <fullName evidence="2">Uncharacterized protein</fullName>
    </submittedName>
</protein>
<proteinExistence type="predicted"/>
<dbReference type="Proteomes" id="UP001221898">
    <property type="component" value="Unassembled WGS sequence"/>
</dbReference>
<reference evidence="2" key="1">
    <citation type="journal article" date="2023" name="Science">
        <title>Genome structures resolve the early diversification of teleost fishes.</title>
        <authorList>
            <person name="Parey E."/>
            <person name="Louis A."/>
            <person name="Montfort J."/>
            <person name="Bouchez O."/>
            <person name="Roques C."/>
            <person name="Iampietro C."/>
            <person name="Lluch J."/>
            <person name="Castinel A."/>
            <person name="Donnadieu C."/>
            <person name="Desvignes T."/>
            <person name="Floi Bucao C."/>
            <person name="Jouanno E."/>
            <person name="Wen M."/>
            <person name="Mejri S."/>
            <person name="Dirks R."/>
            <person name="Jansen H."/>
            <person name="Henkel C."/>
            <person name="Chen W.J."/>
            <person name="Zahm M."/>
            <person name="Cabau C."/>
            <person name="Klopp C."/>
            <person name="Thompson A.W."/>
            <person name="Robinson-Rechavi M."/>
            <person name="Braasch I."/>
            <person name="Lecointre G."/>
            <person name="Bobe J."/>
            <person name="Postlethwait J.H."/>
            <person name="Berthelot C."/>
            <person name="Roest Crollius H."/>
            <person name="Guiguen Y."/>
        </authorList>
    </citation>
    <scope>NUCLEOTIDE SEQUENCE</scope>
    <source>
        <strain evidence="2">NC1722</strain>
    </source>
</reference>
<name>A0AAD7SE10_9TELE</name>
<evidence type="ECO:0000313" key="2">
    <source>
        <dbReference type="EMBL" id="KAJ8400763.1"/>
    </source>
</evidence>
<accession>A0AAD7SE10</accession>
<comment type="caution">
    <text evidence="2">The sequence shown here is derived from an EMBL/GenBank/DDBJ whole genome shotgun (WGS) entry which is preliminary data.</text>
</comment>
<feature type="region of interest" description="Disordered" evidence="1">
    <location>
        <begin position="1"/>
        <end position="24"/>
    </location>
</feature>